<keyword evidence="2" id="KW-0732">Signal</keyword>
<dbReference type="AlphaFoldDB" id="H2PVV5"/>
<organism evidence="4 5">
    <name type="scientific">Pongo abelii</name>
    <name type="common">Sumatran orangutan</name>
    <name type="synonym">Pongo pygmaeus abelii</name>
    <dbReference type="NCBI Taxonomy" id="9601"/>
    <lineage>
        <taxon>Eukaryota</taxon>
        <taxon>Metazoa</taxon>
        <taxon>Chordata</taxon>
        <taxon>Craniata</taxon>
        <taxon>Vertebrata</taxon>
        <taxon>Euteleostomi</taxon>
        <taxon>Mammalia</taxon>
        <taxon>Eutheria</taxon>
        <taxon>Euarchontoglires</taxon>
        <taxon>Primates</taxon>
        <taxon>Haplorrhini</taxon>
        <taxon>Catarrhini</taxon>
        <taxon>Hominidae</taxon>
        <taxon>Pongo</taxon>
    </lineage>
</organism>
<sequence>MGILLGLLLLGHLTVDTYGRPILEVPESVTGPWKGDVNIPCTYDPQQGYTQVLVKWLVQRGSDPVTIFLRDSSGDHIQQAKYQGRLHVSHKVPGDVSLQLSTLEMDDRSHYTCEVTWQTPDGNQVVRDKITELRVQKHSSKLLKTKTEAPTTMTYPLKGKSLPVFAIILIISLCCMVVFTMAYIVLCRKMSQQEHVYEAARIPGWQDPEN</sequence>
<evidence type="ECO:0000256" key="2">
    <source>
        <dbReference type="SAM" id="SignalP"/>
    </source>
</evidence>
<feature type="transmembrane region" description="Helical" evidence="1">
    <location>
        <begin position="162"/>
        <end position="186"/>
    </location>
</feature>
<keyword evidence="1" id="KW-1133">Transmembrane helix</keyword>
<dbReference type="SMART" id="SM00409">
    <property type="entry name" value="IG"/>
    <property type="match status" value="1"/>
</dbReference>
<dbReference type="Pfam" id="PF07686">
    <property type="entry name" value="V-set"/>
    <property type="match status" value="1"/>
</dbReference>
<dbReference type="InterPro" id="IPR039944">
    <property type="entry name" value="VSIG4_IgV"/>
</dbReference>
<dbReference type="eggNOG" id="ENOG502S07Y">
    <property type="taxonomic scope" value="Eukaryota"/>
</dbReference>
<dbReference type="InterPro" id="IPR013106">
    <property type="entry name" value="Ig_V-set"/>
</dbReference>
<evidence type="ECO:0000259" key="3">
    <source>
        <dbReference type="PROSITE" id="PS50835"/>
    </source>
</evidence>
<name>H2PVV5_PONAB</name>
<dbReference type="InParanoid" id="H2PVV5"/>
<dbReference type="PROSITE" id="PS50835">
    <property type="entry name" value="IG_LIKE"/>
    <property type="match status" value="1"/>
</dbReference>
<dbReference type="GO" id="GO:0042130">
    <property type="term" value="P:negative regulation of T cell proliferation"/>
    <property type="evidence" value="ECO:0007669"/>
    <property type="project" value="InterPro"/>
</dbReference>
<feature type="domain" description="Ig-like" evidence="3">
    <location>
        <begin position="21"/>
        <end position="131"/>
    </location>
</feature>
<dbReference type="InterPro" id="IPR036179">
    <property type="entry name" value="Ig-like_dom_sf"/>
</dbReference>
<dbReference type="GO" id="GO:0001851">
    <property type="term" value="F:complement component C3b binding"/>
    <property type="evidence" value="ECO:0007669"/>
    <property type="project" value="TreeGrafter"/>
</dbReference>
<keyword evidence="5" id="KW-1185">Reference proteome</keyword>
<keyword evidence="1" id="KW-0812">Transmembrane</keyword>
<reference evidence="4" key="2">
    <citation type="submission" date="2025-08" db="UniProtKB">
        <authorList>
            <consortium name="Ensembl"/>
        </authorList>
    </citation>
    <scope>IDENTIFICATION</scope>
</reference>
<dbReference type="FunFam" id="2.60.40.10:FF:001584">
    <property type="entry name" value="V-set and immunoglobulin domain-containing 4"/>
    <property type="match status" value="1"/>
</dbReference>
<dbReference type="GO" id="GO:0045957">
    <property type="term" value="P:negative regulation of complement activation, alternative pathway"/>
    <property type="evidence" value="ECO:0007669"/>
    <property type="project" value="TreeGrafter"/>
</dbReference>
<dbReference type="HOGENOM" id="CLU_058836_1_0_1"/>
<keyword evidence="1" id="KW-0472">Membrane</keyword>
<protein>
    <submittedName>
        <fullName evidence="4">V-set and immunoglobulin domain containing 4</fullName>
    </submittedName>
</protein>
<dbReference type="InterPro" id="IPR013783">
    <property type="entry name" value="Ig-like_fold"/>
</dbReference>
<dbReference type="FunCoup" id="H2PVV5">
    <property type="interactions" value="117"/>
</dbReference>
<dbReference type="GeneTree" id="ENSGT00390000001432"/>
<dbReference type="PANTHER" id="PTHR15466">
    <property type="entry name" value="V-SET AND IMMUNOGLOBULIN DOMAIN CONTAINING 4"/>
    <property type="match status" value="1"/>
</dbReference>
<dbReference type="Ensembl" id="ENSPPYT00000023820.3">
    <property type="protein sequence ID" value="ENSPPYP00000022857.3"/>
    <property type="gene ID" value="ENSPPYG00000020421.3"/>
</dbReference>
<dbReference type="SUPFAM" id="SSF48726">
    <property type="entry name" value="Immunoglobulin"/>
    <property type="match status" value="1"/>
</dbReference>
<dbReference type="CDD" id="cd16089">
    <property type="entry name" value="IgV_CRIg"/>
    <property type="match status" value="1"/>
</dbReference>
<feature type="chain" id="PRO_5035169266" evidence="2">
    <location>
        <begin position="20"/>
        <end position="210"/>
    </location>
</feature>
<reference evidence="4" key="3">
    <citation type="submission" date="2025-09" db="UniProtKB">
        <authorList>
            <consortium name="Ensembl"/>
        </authorList>
    </citation>
    <scope>IDENTIFICATION</scope>
</reference>
<gene>
    <name evidence="4" type="primary">VSIG4</name>
</gene>
<accession>H2PVV5</accession>
<dbReference type="InterPro" id="IPR003599">
    <property type="entry name" value="Ig_sub"/>
</dbReference>
<feature type="signal peptide" evidence="2">
    <location>
        <begin position="1"/>
        <end position="19"/>
    </location>
</feature>
<dbReference type="Proteomes" id="UP000001595">
    <property type="component" value="Chromosome X"/>
</dbReference>
<dbReference type="InterPro" id="IPR007110">
    <property type="entry name" value="Ig-like_dom"/>
</dbReference>
<proteinExistence type="predicted"/>
<dbReference type="GO" id="GO:0043031">
    <property type="term" value="P:negative regulation of macrophage activation"/>
    <property type="evidence" value="ECO:0007669"/>
    <property type="project" value="InterPro"/>
</dbReference>
<dbReference type="Gene3D" id="2.60.40.10">
    <property type="entry name" value="Immunoglobulins"/>
    <property type="match status" value="1"/>
</dbReference>
<dbReference type="GO" id="GO:0032703">
    <property type="term" value="P:negative regulation of interleukin-2 production"/>
    <property type="evidence" value="ECO:0007669"/>
    <property type="project" value="InterPro"/>
</dbReference>
<dbReference type="PANTHER" id="PTHR15466:SF2">
    <property type="entry name" value="V-SET AND IMMUNOGLOBULIN DOMAIN-CONTAINING PROTEIN 4"/>
    <property type="match status" value="1"/>
</dbReference>
<dbReference type="InterPro" id="IPR039939">
    <property type="entry name" value="VSIG4"/>
</dbReference>
<evidence type="ECO:0000313" key="4">
    <source>
        <dbReference type="Ensembl" id="ENSPPYP00000022857.3"/>
    </source>
</evidence>
<reference evidence="4 5" key="1">
    <citation type="submission" date="2008-02" db="EMBL/GenBank/DDBJ databases">
        <title>A 6x draft sequence assembly of the Pongo pygmaeus abelii genome.</title>
        <authorList>
            <person name="Wilson R.K."/>
            <person name="Mardis E."/>
        </authorList>
    </citation>
    <scope>NUCLEOTIDE SEQUENCE [LARGE SCALE GENOMIC DNA]</scope>
</reference>
<evidence type="ECO:0000313" key="5">
    <source>
        <dbReference type="Proteomes" id="UP000001595"/>
    </source>
</evidence>
<evidence type="ECO:0000256" key="1">
    <source>
        <dbReference type="SAM" id="Phobius"/>
    </source>
</evidence>